<dbReference type="AlphaFoldDB" id="A0A1I0S977"/>
<reference evidence="2" key="1">
    <citation type="submission" date="2016-10" db="EMBL/GenBank/DDBJ databases">
        <authorList>
            <person name="Varghese N."/>
            <person name="Submissions S."/>
        </authorList>
    </citation>
    <scope>NUCLEOTIDE SEQUENCE [LARGE SCALE GENOMIC DNA]</scope>
    <source>
        <strain evidence="2">DSM 3695</strain>
    </source>
</reference>
<proteinExistence type="predicted"/>
<sequence length="196" mass="22861">MRIILGYLLFVILISCQGRPDSKYRKVIADTSDHRVKGSILALLDSLEYSYVKNVENSEDTSLLKFYKKSPIDFRFDSIRYYAAESSFFKTDSAIIEQLLQFSGDSSRCAWIYSPDPHSSNVRKWEFGFSNEDGAKVLIYAYIMSACGSEKRIPRSPSAIEYIINKIDLKVFSHWFKSNYFLNRYQLCEKFKHEML</sequence>
<evidence type="ECO:0008006" key="3">
    <source>
        <dbReference type="Google" id="ProtNLM"/>
    </source>
</evidence>
<organism evidence="1 2">
    <name type="scientific">Chitinophaga arvensicola</name>
    <dbReference type="NCBI Taxonomy" id="29529"/>
    <lineage>
        <taxon>Bacteria</taxon>
        <taxon>Pseudomonadati</taxon>
        <taxon>Bacteroidota</taxon>
        <taxon>Chitinophagia</taxon>
        <taxon>Chitinophagales</taxon>
        <taxon>Chitinophagaceae</taxon>
        <taxon>Chitinophaga</taxon>
    </lineage>
</organism>
<keyword evidence="2" id="KW-1185">Reference proteome</keyword>
<protein>
    <recommendedName>
        <fullName evidence="3">Lipoprotein</fullName>
    </recommendedName>
</protein>
<dbReference type="Proteomes" id="UP000199310">
    <property type="component" value="Unassembled WGS sequence"/>
</dbReference>
<dbReference type="OrthoDB" id="679186at2"/>
<gene>
    <name evidence="1" type="ORF">SAMN04488122_4340</name>
</gene>
<accession>A0A1I0S977</accession>
<evidence type="ECO:0000313" key="1">
    <source>
        <dbReference type="EMBL" id="SEW51582.1"/>
    </source>
</evidence>
<evidence type="ECO:0000313" key="2">
    <source>
        <dbReference type="Proteomes" id="UP000199310"/>
    </source>
</evidence>
<dbReference type="EMBL" id="FOJG01000002">
    <property type="protein sequence ID" value="SEW51582.1"/>
    <property type="molecule type" value="Genomic_DNA"/>
</dbReference>
<dbReference type="PROSITE" id="PS51257">
    <property type="entry name" value="PROKAR_LIPOPROTEIN"/>
    <property type="match status" value="1"/>
</dbReference>
<name>A0A1I0S977_9BACT</name>
<dbReference type="RefSeq" id="WP_089897965.1">
    <property type="nucleotide sequence ID" value="NZ_FOJG01000002.1"/>
</dbReference>